<keyword evidence="6" id="KW-0175">Coiled coil</keyword>
<comment type="caution">
    <text evidence="9">The sequence shown here is derived from an EMBL/GenBank/DDBJ whole genome shotgun (WGS) entry which is preliminary data.</text>
</comment>
<dbReference type="AlphaFoldDB" id="A0A9W8CZJ7"/>
<dbReference type="Proteomes" id="UP001143981">
    <property type="component" value="Unassembled WGS sequence"/>
</dbReference>
<dbReference type="InterPro" id="IPR046347">
    <property type="entry name" value="bZIP_sf"/>
</dbReference>
<evidence type="ECO:0000256" key="6">
    <source>
        <dbReference type="SAM" id="Coils"/>
    </source>
</evidence>
<feature type="region of interest" description="Disordered" evidence="7">
    <location>
        <begin position="86"/>
        <end position="107"/>
    </location>
</feature>
<dbReference type="InterPro" id="IPR004827">
    <property type="entry name" value="bZIP"/>
</dbReference>
<feature type="region of interest" description="Disordered" evidence="7">
    <location>
        <begin position="185"/>
        <end position="289"/>
    </location>
</feature>
<feature type="compositionally biased region" description="Acidic residues" evidence="7">
    <location>
        <begin position="246"/>
        <end position="258"/>
    </location>
</feature>
<dbReference type="PANTHER" id="PTHR13044">
    <property type="entry name" value="ACTIVATING TRANSCRIPTION FACTOR ATF 4/5"/>
    <property type="match status" value="1"/>
</dbReference>
<evidence type="ECO:0000313" key="10">
    <source>
        <dbReference type="Proteomes" id="UP001143981"/>
    </source>
</evidence>
<evidence type="ECO:0000256" key="4">
    <source>
        <dbReference type="ARBA" id="ARBA00023163"/>
    </source>
</evidence>
<dbReference type="PROSITE" id="PS00036">
    <property type="entry name" value="BZIP_BASIC"/>
    <property type="match status" value="1"/>
</dbReference>
<evidence type="ECO:0000256" key="5">
    <source>
        <dbReference type="ARBA" id="ARBA00023242"/>
    </source>
</evidence>
<dbReference type="PROSITE" id="PS50217">
    <property type="entry name" value="BZIP"/>
    <property type="match status" value="1"/>
</dbReference>
<proteinExistence type="predicted"/>
<dbReference type="SUPFAM" id="SSF57959">
    <property type="entry name" value="Leucine zipper domain"/>
    <property type="match status" value="1"/>
</dbReference>
<keyword evidence="2" id="KW-0805">Transcription regulation</keyword>
<dbReference type="Pfam" id="PF07716">
    <property type="entry name" value="bZIP_2"/>
    <property type="match status" value="1"/>
</dbReference>
<dbReference type="Gene3D" id="1.20.5.170">
    <property type="match status" value="1"/>
</dbReference>
<evidence type="ECO:0000259" key="8">
    <source>
        <dbReference type="PROSITE" id="PS50217"/>
    </source>
</evidence>
<dbReference type="EMBL" id="JANBOI010000330">
    <property type="protein sequence ID" value="KAJ1731427.1"/>
    <property type="molecule type" value="Genomic_DNA"/>
</dbReference>
<dbReference type="GO" id="GO:0000977">
    <property type="term" value="F:RNA polymerase II transcription regulatory region sequence-specific DNA binding"/>
    <property type="evidence" value="ECO:0007669"/>
    <property type="project" value="TreeGrafter"/>
</dbReference>
<dbReference type="CDD" id="cd14705">
    <property type="entry name" value="bZIP_Zip1"/>
    <property type="match status" value="1"/>
</dbReference>
<accession>A0A9W8CZJ7</accession>
<evidence type="ECO:0000256" key="2">
    <source>
        <dbReference type="ARBA" id="ARBA00023015"/>
    </source>
</evidence>
<feature type="compositionally biased region" description="Basic and acidic residues" evidence="7">
    <location>
        <begin position="268"/>
        <end position="278"/>
    </location>
</feature>
<keyword evidence="10" id="KW-1185">Reference proteome</keyword>
<name>A0A9W8CZJ7_9FUNG</name>
<feature type="domain" description="BZIP" evidence="8">
    <location>
        <begin position="271"/>
        <end position="334"/>
    </location>
</feature>
<evidence type="ECO:0000256" key="1">
    <source>
        <dbReference type="ARBA" id="ARBA00004123"/>
    </source>
</evidence>
<dbReference type="PANTHER" id="PTHR13044:SF14">
    <property type="entry name" value="CRYPTOCEPHAL, ISOFORM A"/>
    <property type="match status" value="1"/>
</dbReference>
<dbReference type="GO" id="GO:0001228">
    <property type="term" value="F:DNA-binding transcription activator activity, RNA polymerase II-specific"/>
    <property type="evidence" value="ECO:0007669"/>
    <property type="project" value="TreeGrafter"/>
</dbReference>
<dbReference type="OrthoDB" id="1939598at2759"/>
<keyword evidence="4" id="KW-0804">Transcription</keyword>
<reference evidence="9" key="1">
    <citation type="submission" date="2022-07" db="EMBL/GenBank/DDBJ databases">
        <title>Phylogenomic reconstructions and comparative analyses of Kickxellomycotina fungi.</title>
        <authorList>
            <person name="Reynolds N.K."/>
            <person name="Stajich J.E."/>
            <person name="Barry K."/>
            <person name="Grigoriev I.V."/>
            <person name="Crous P."/>
            <person name="Smith M.E."/>
        </authorList>
    </citation>
    <scope>NUCLEOTIDE SEQUENCE</scope>
    <source>
        <strain evidence="9">BCRC 34381</strain>
    </source>
</reference>
<keyword evidence="5" id="KW-0539">Nucleus</keyword>
<dbReference type="GO" id="GO:0005634">
    <property type="term" value="C:nucleus"/>
    <property type="evidence" value="ECO:0007669"/>
    <property type="project" value="UniProtKB-SubCell"/>
</dbReference>
<evidence type="ECO:0000256" key="7">
    <source>
        <dbReference type="SAM" id="MobiDB-lite"/>
    </source>
</evidence>
<evidence type="ECO:0000256" key="3">
    <source>
        <dbReference type="ARBA" id="ARBA00023125"/>
    </source>
</evidence>
<sequence length="363" mass="38326">MSDYSVWSQLFRLNPDQPHTPMLSAQELQEELALWGNAQFQPEPAADEPASKSIAAAAAAAAAAPADGSTGRRDSSAWGFLDMVHAQQQQQPQPGHTAHGPAHEAPTQVNPLGFIIDPTSDLLSAITSPTAPQHRQHWAQLAQQQQGAPVVLGGMSLLPLVSLPSTAAVAAKTVPIAPAPLAQLRPTPIVPKRDAAPTESAGPSDGAALAAGQQPTLARRPLAKAKSPAWMPQSPEPASGPAGADADADADAYGDGDADGSTQNGEGGRQRAAEEDKRRRNTAASARFRVKKKLKEQALERAARDMAAKAEALERRVHELETETRWLKSLITEKDPAALSNVRCPCHHPSGLEDPPAPKKLRL</sequence>
<organism evidence="9 10">
    <name type="scientific">Coemansia biformis</name>
    <dbReference type="NCBI Taxonomy" id="1286918"/>
    <lineage>
        <taxon>Eukaryota</taxon>
        <taxon>Fungi</taxon>
        <taxon>Fungi incertae sedis</taxon>
        <taxon>Zoopagomycota</taxon>
        <taxon>Kickxellomycotina</taxon>
        <taxon>Kickxellomycetes</taxon>
        <taxon>Kickxellales</taxon>
        <taxon>Kickxellaceae</taxon>
        <taxon>Coemansia</taxon>
    </lineage>
</organism>
<comment type="subcellular location">
    <subcellularLocation>
        <location evidence="1">Nucleus</location>
    </subcellularLocation>
</comment>
<evidence type="ECO:0000313" key="9">
    <source>
        <dbReference type="EMBL" id="KAJ1731427.1"/>
    </source>
</evidence>
<protein>
    <recommendedName>
        <fullName evidence="8">BZIP domain-containing protein</fullName>
    </recommendedName>
</protein>
<gene>
    <name evidence="9" type="ORF">LPJ61_002540</name>
</gene>
<feature type="coiled-coil region" evidence="6">
    <location>
        <begin position="296"/>
        <end position="330"/>
    </location>
</feature>
<keyword evidence="3" id="KW-0238">DNA-binding</keyword>